<dbReference type="InterPro" id="IPR009100">
    <property type="entry name" value="AcylCoA_DH/oxidase_NM_dom_sf"/>
</dbReference>
<organism evidence="9 10">
    <name type="scientific">Actinomycetospora flava</name>
    <dbReference type="NCBI Taxonomy" id="3129232"/>
    <lineage>
        <taxon>Bacteria</taxon>
        <taxon>Bacillati</taxon>
        <taxon>Actinomycetota</taxon>
        <taxon>Actinomycetes</taxon>
        <taxon>Pseudonocardiales</taxon>
        <taxon>Pseudonocardiaceae</taxon>
        <taxon>Actinomycetospora</taxon>
    </lineage>
</organism>
<keyword evidence="4 5" id="KW-0274">FAD</keyword>
<protein>
    <submittedName>
        <fullName evidence="9">Acyl-CoA dehydrogenase family protein</fullName>
    </submittedName>
</protein>
<dbReference type="Pfam" id="PF02770">
    <property type="entry name" value="Acyl-CoA_dh_M"/>
    <property type="match status" value="1"/>
</dbReference>
<dbReference type="PANTHER" id="PTHR43884:SF12">
    <property type="entry name" value="ISOVALERYL-COA DEHYDROGENASE, MITOCHONDRIAL-RELATED"/>
    <property type="match status" value="1"/>
</dbReference>
<dbReference type="Gene3D" id="2.40.110.10">
    <property type="entry name" value="Butyryl-CoA Dehydrogenase, subunit A, domain 2"/>
    <property type="match status" value="1"/>
</dbReference>
<dbReference type="PROSITE" id="PS00073">
    <property type="entry name" value="ACYL_COA_DH_2"/>
    <property type="match status" value="1"/>
</dbReference>
<sequence length="379" mass="40613">MPVDRLLPTQEAEDLLDLTRELADKELAPRVDEHERAETYPEGLFATLGEAGLLGLPYPEELGGGAQPYEVYLQVLEELAARWAAVAVATSVHSLSCFPLATFGTAEQQQRWLPDMLGGGLVGGYSLSEPQAGSDAAALRCKASPVEGGYAITGTKAWITHGGRADFYALFARTAEGSRGVSCFLAPGQAEGLTWGKPEEKMGLHAVPTTTANWDGAVLEGERLIGREGQGLEIAFSALDSGRLGIAACAVGLAQAALDAAVDYANERETFGRKIVDHQGLGFVLADMAAAVDSARATYLDAARRRDLGRPYGRQASVAKLVATDAAMKVTTDAVQVFGGYGYTRDFPVERFMREAKIMQIFEGTNQIQRLVISRHFAR</sequence>
<dbReference type="PIRSF" id="PIRSF016578">
    <property type="entry name" value="HsaA"/>
    <property type="match status" value="1"/>
</dbReference>
<evidence type="ECO:0000313" key="9">
    <source>
        <dbReference type="EMBL" id="MEJ2865069.1"/>
    </source>
</evidence>
<comment type="cofactor">
    <cofactor evidence="1 5">
        <name>FAD</name>
        <dbReference type="ChEBI" id="CHEBI:57692"/>
    </cofactor>
</comment>
<dbReference type="InterPro" id="IPR006091">
    <property type="entry name" value="Acyl-CoA_Oxase/DH_mid-dom"/>
</dbReference>
<dbReference type="InterPro" id="IPR037069">
    <property type="entry name" value="AcylCoA_DH/ox_N_sf"/>
</dbReference>
<evidence type="ECO:0000256" key="2">
    <source>
        <dbReference type="ARBA" id="ARBA00009347"/>
    </source>
</evidence>
<dbReference type="Proteomes" id="UP001369736">
    <property type="component" value="Unassembled WGS sequence"/>
</dbReference>
<comment type="caution">
    <text evidence="9">The sequence shown here is derived from an EMBL/GenBank/DDBJ whole genome shotgun (WGS) entry which is preliminary data.</text>
</comment>
<evidence type="ECO:0000256" key="5">
    <source>
        <dbReference type="RuleBase" id="RU362125"/>
    </source>
</evidence>
<accession>A0ABU8MCK9</accession>
<dbReference type="Pfam" id="PF02771">
    <property type="entry name" value="Acyl-CoA_dh_N"/>
    <property type="match status" value="1"/>
</dbReference>
<dbReference type="InterPro" id="IPR046373">
    <property type="entry name" value="Acyl-CoA_Oxase/DH_mid-dom_sf"/>
</dbReference>
<feature type="domain" description="Acyl-CoA dehydrogenase/oxidase N-terminal" evidence="8">
    <location>
        <begin position="9"/>
        <end position="119"/>
    </location>
</feature>
<evidence type="ECO:0000256" key="4">
    <source>
        <dbReference type="ARBA" id="ARBA00022827"/>
    </source>
</evidence>
<comment type="similarity">
    <text evidence="2 5">Belongs to the acyl-CoA dehydrogenase family.</text>
</comment>
<dbReference type="PANTHER" id="PTHR43884">
    <property type="entry name" value="ACYL-COA DEHYDROGENASE"/>
    <property type="match status" value="1"/>
</dbReference>
<evidence type="ECO:0000259" key="6">
    <source>
        <dbReference type="Pfam" id="PF00441"/>
    </source>
</evidence>
<evidence type="ECO:0000259" key="7">
    <source>
        <dbReference type="Pfam" id="PF02770"/>
    </source>
</evidence>
<name>A0ABU8MCK9_9PSEU</name>
<proteinExistence type="inferred from homology"/>
<dbReference type="SUPFAM" id="SSF47203">
    <property type="entry name" value="Acyl-CoA dehydrogenase C-terminal domain-like"/>
    <property type="match status" value="1"/>
</dbReference>
<dbReference type="Gene3D" id="1.20.140.10">
    <property type="entry name" value="Butyryl-CoA Dehydrogenase, subunit A, domain 3"/>
    <property type="match status" value="1"/>
</dbReference>
<feature type="domain" description="Acyl-CoA oxidase/dehydrogenase middle" evidence="7">
    <location>
        <begin position="125"/>
        <end position="211"/>
    </location>
</feature>
<dbReference type="RefSeq" id="WP_337706439.1">
    <property type="nucleotide sequence ID" value="NZ_JBBEGM010000015.1"/>
</dbReference>
<keyword evidence="5" id="KW-0560">Oxidoreductase</keyword>
<dbReference type="InterPro" id="IPR009075">
    <property type="entry name" value="AcylCo_DH/oxidase_C"/>
</dbReference>
<evidence type="ECO:0000259" key="8">
    <source>
        <dbReference type="Pfam" id="PF02771"/>
    </source>
</evidence>
<gene>
    <name evidence="9" type="ORF">WCD58_28185</name>
</gene>
<evidence type="ECO:0000256" key="3">
    <source>
        <dbReference type="ARBA" id="ARBA00022630"/>
    </source>
</evidence>
<evidence type="ECO:0000256" key="1">
    <source>
        <dbReference type="ARBA" id="ARBA00001974"/>
    </source>
</evidence>
<dbReference type="EMBL" id="JBBEGM010000015">
    <property type="protein sequence ID" value="MEJ2865069.1"/>
    <property type="molecule type" value="Genomic_DNA"/>
</dbReference>
<feature type="domain" description="Acyl-CoA dehydrogenase/oxidase C-terminal" evidence="6">
    <location>
        <begin position="229"/>
        <end position="376"/>
    </location>
</feature>
<dbReference type="InterPro" id="IPR006089">
    <property type="entry name" value="Acyl-CoA_DH_CS"/>
</dbReference>
<reference evidence="9 10" key="1">
    <citation type="submission" date="2024-03" db="EMBL/GenBank/DDBJ databases">
        <title>Actinomycetospora sp. OC33-EN07, a novel actinomycete isolated from wild orchid (Aerides multiflora).</title>
        <authorList>
            <person name="Suriyachadkun C."/>
        </authorList>
    </citation>
    <scope>NUCLEOTIDE SEQUENCE [LARGE SCALE GENOMIC DNA]</scope>
    <source>
        <strain evidence="9 10">OC33-EN07</strain>
    </source>
</reference>
<dbReference type="InterPro" id="IPR013786">
    <property type="entry name" value="AcylCoA_DH/ox_N"/>
</dbReference>
<evidence type="ECO:0000313" key="10">
    <source>
        <dbReference type="Proteomes" id="UP001369736"/>
    </source>
</evidence>
<dbReference type="Gene3D" id="1.10.540.10">
    <property type="entry name" value="Acyl-CoA dehydrogenase/oxidase, N-terminal domain"/>
    <property type="match status" value="1"/>
</dbReference>
<keyword evidence="10" id="KW-1185">Reference proteome</keyword>
<dbReference type="Pfam" id="PF00441">
    <property type="entry name" value="Acyl-CoA_dh_1"/>
    <property type="match status" value="1"/>
</dbReference>
<dbReference type="SUPFAM" id="SSF56645">
    <property type="entry name" value="Acyl-CoA dehydrogenase NM domain-like"/>
    <property type="match status" value="1"/>
</dbReference>
<keyword evidence="3 5" id="KW-0285">Flavoprotein</keyword>
<dbReference type="InterPro" id="IPR036250">
    <property type="entry name" value="AcylCo_DH-like_C"/>
</dbReference>